<comment type="function">
    <text evidence="6">Required for chromosome condensation and partitioning.</text>
</comment>
<dbReference type="RefSeq" id="WP_007546474.1">
    <property type="nucleotide sequence ID" value="NZ_ABZS01000053.1"/>
</dbReference>
<dbReference type="NCBIfam" id="TIGR02168">
    <property type="entry name" value="SMC_prok_B"/>
    <property type="match status" value="1"/>
</dbReference>
<evidence type="ECO:0000256" key="1">
    <source>
        <dbReference type="ARBA" id="ARBA00022490"/>
    </source>
</evidence>
<comment type="similarity">
    <text evidence="6">Belongs to the SMC family.</text>
</comment>
<dbReference type="PIRSF" id="PIRSF005719">
    <property type="entry name" value="SMC"/>
    <property type="match status" value="1"/>
</dbReference>
<dbReference type="HAMAP" id="MF_01894">
    <property type="entry name" value="Smc_prok"/>
    <property type="match status" value="1"/>
</dbReference>
<feature type="coiled-coil region" evidence="6">
    <location>
        <begin position="664"/>
        <end position="1013"/>
    </location>
</feature>
<dbReference type="SUPFAM" id="SSF52540">
    <property type="entry name" value="P-loop containing nucleoside triphosphate hydrolases"/>
    <property type="match status" value="1"/>
</dbReference>
<feature type="domain" description="SMC hinge" evidence="7">
    <location>
        <begin position="516"/>
        <end position="631"/>
    </location>
</feature>
<dbReference type="InterPro" id="IPR036277">
    <property type="entry name" value="SMC_hinge_sf"/>
</dbReference>
<comment type="subcellular location">
    <subcellularLocation>
        <location evidence="6">Cytoplasm</location>
    </subcellularLocation>
</comment>
<evidence type="ECO:0000256" key="4">
    <source>
        <dbReference type="ARBA" id="ARBA00023054"/>
    </source>
</evidence>
<dbReference type="InterPro" id="IPR003395">
    <property type="entry name" value="RecF/RecN/SMC_N"/>
</dbReference>
<dbReference type="GO" id="GO:0006260">
    <property type="term" value="P:DNA replication"/>
    <property type="evidence" value="ECO:0007669"/>
    <property type="project" value="UniProtKB-UniRule"/>
</dbReference>
<accession>C4FJG6</accession>
<protein>
    <recommendedName>
        <fullName evidence="6">Chromosome partition protein Smc</fullName>
    </recommendedName>
</protein>
<dbReference type="InterPro" id="IPR027417">
    <property type="entry name" value="P-loop_NTPase"/>
</dbReference>
<organism evidence="8 9">
    <name type="scientific">Sulfurihydrogenibium yellowstonense SS-5</name>
    <dbReference type="NCBI Taxonomy" id="432331"/>
    <lineage>
        <taxon>Bacteria</taxon>
        <taxon>Pseudomonadati</taxon>
        <taxon>Aquificota</taxon>
        <taxon>Aquificia</taxon>
        <taxon>Aquificales</taxon>
        <taxon>Hydrogenothermaceae</taxon>
        <taxon>Sulfurihydrogenibium</taxon>
    </lineage>
</organism>
<dbReference type="GO" id="GO:0005694">
    <property type="term" value="C:chromosome"/>
    <property type="evidence" value="ECO:0007669"/>
    <property type="project" value="InterPro"/>
</dbReference>
<comment type="domain">
    <text evidence="6">Contains large globular domains required for ATP hydrolysis at each terminus and a third globular domain forming a flexible hinge near the middle of the molecule. These domains are separated by coiled-coil structures.</text>
</comment>
<dbReference type="InterPro" id="IPR011890">
    <property type="entry name" value="SMC_prok"/>
</dbReference>
<evidence type="ECO:0000313" key="9">
    <source>
        <dbReference type="Proteomes" id="UP000005540"/>
    </source>
</evidence>
<keyword evidence="2 6" id="KW-0547">Nucleotide-binding</keyword>
<comment type="subunit">
    <text evidence="6">Homodimer.</text>
</comment>
<dbReference type="Gene3D" id="1.10.287.1490">
    <property type="match status" value="1"/>
</dbReference>
<dbReference type="InterPro" id="IPR010935">
    <property type="entry name" value="SMC_hinge"/>
</dbReference>
<keyword evidence="4 6" id="KW-0175">Coiled coil</keyword>
<dbReference type="GO" id="GO:0030261">
    <property type="term" value="P:chromosome condensation"/>
    <property type="evidence" value="ECO:0007669"/>
    <property type="project" value="InterPro"/>
</dbReference>
<evidence type="ECO:0000256" key="5">
    <source>
        <dbReference type="ARBA" id="ARBA00023125"/>
    </source>
</evidence>
<evidence type="ECO:0000313" key="8">
    <source>
        <dbReference type="EMBL" id="EEP60790.1"/>
    </source>
</evidence>
<gene>
    <name evidence="6 8" type="primary">smc</name>
    <name evidence="8" type="ORF">SULYE_0713</name>
</gene>
<dbReference type="Pfam" id="PF06470">
    <property type="entry name" value="SMC_hinge"/>
    <property type="match status" value="1"/>
</dbReference>
<evidence type="ECO:0000256" key="2">
    <source>
        <dbReference type="ARBA" id="ARBA00022741"/>
    </source>
</evidence>
<keyword evidence="3 6" id="KW-0067">ATP-binding</keyword>
<proteinExistence type="inferred from homology"/>
<reference evidence="8 9" key="1">
    <citation type="submission" date="2009-04" db="EMBL/GenBank/DDBJ databases">
        <authorList>
            <person name="Reysenbach A.-L."/>
            <person name="Heidelberg J.F."/>
            <person name="Nelson W.C."/>
        </authorList>
    </citation>
    <scope>NUCLEOTIDE SEQUENCE [LARGE SCALE GENOMIC DNA]</scope>
    <source>
        <strain evidence="8 9">SS-5</strain>
    </source>
</reference>
<dbReference type="AlphaFoldDB" id="C4FJG6"/>
<feature type="coiled-coil region" evidence="6">
    <location>
        <begin position="259"/>
        <end position="503"/>
    </location>
</feature>
<keyword evidence="1 6" id="KW-0963">Cytoplasm</keyword>
<dbReference type="GO" id="GO:0003677">
    <property type="term" value="F:DNA binding"/>
    <property type="evidence" value="ECO:0007669"/>
    <property type="project" value="UniProtKB-UniRule"/>
</dbReference>
<dbReference type="Proteomes" id="UP000005540">
    <property type="component" value="Unassembled WGS sequence"/>
</dbReference>
<comment type="caution">
    <text evidence="8">The sequence shown here is derived from an EMBL/GenBank/DDBJ whole genome shotgun (WGS) entry which is preliminary data.</text>
</comment>
<evidence type="ECO:0000256" key="6">
    <source>
        <dbReference type="HAMAP-Rule" id="MF_01894"/>
    </source>
</evidence>
<evidence type="ECO:0000259" key="7">
    <source>
        <dbReference type="SMART" id="SM00968"/>
    </source>
</evidence>
<dbReference type="InterPro" id="IPR024704">
    <property type="entry name" value="SMC"/>
</dbReference>
<dbReference type="GO" id="GO:0016887">
    <property type="term" value="F:ATP hydrolysis activity"/>
    <property type="evidence" value="ECO:0007669"/>
    <property type="project" value="InterPro"/>
</dbReference>
<keyword evidence="5 6" id="KW-0238">DNA-binding</keyword>
<dbReference type="EMBL" id="ABZS01000053">
    <property type="protein sequence ID" value="EEP60790.1"/>
    <property type="molecule type" value="Genomic_DNA"/>
</dbReference>
<keyword evidence="9" id="KW-1185">Reference proteome</keyword>
<sequence length="1172" mass="135177">MKTYIDRINVYGFKSYGDRHLTIPLGPGFTAIVGPNGAGKSNIGDSIVFCLGIASARAMRALKLTDLIFSSKDKSAPYAEVEIVFKNLGAFPINSEEVRISRKVELSGKSTYKINGKTVKQQEVEDLLTQAGIPIQGYNIVTQGDIYKFVNMTPGERRELLSEIAGITIYEEKKQKALADLKEAQEKVDNVKAVLKEIEHTLKKLQQEKENAILAINIESQIKELENRLLGAKLYHLLSQKQQALEHLQDIEKDLQQFYKSKEENIEKQKQILNQIRDLENKLNEIQNSFLPIKEQEGSITASIRSLNEKKDALEKDTQSIDSKIKQLIQEKELIVKDILKLEEEIKTVEKQLPDIEKELLEAEKELEEKNKKLKEYEIFDSSVKNDLGEIERQEKELLDKIKELEKQKVEYQLKYTITVEKSENYKKEIENLKQEIENIEKTIENIKSNTKDSQKEVLNITSEINRLKVRKDVLEKRLKENREKLEKNFQELAKVLAQLSNIREDKTSLLFKNIEGVYGAVSEIISIKDPKVQTAIEVAGGGRLKNVVVENEDVAKKCLDILKQEKAGRVTFIPLNKIKVQDNPKLPLAKGVLGYAIDFVNYDKKVEKAIKYVFQDTIIIDTFDTAKVLGIGNYRMVTLDGEVFEKSGTITGGSEKQSITIGRSFLEEERKKLEEIDQKLKEEERAIENELKLINQKIAENEKNLVKLQTESQSVNSRIQELERELTNKNLRIGHIENEIFNLKKQSLELESKIEEINKNIQSLNLMLSQVKDKKEKMLSRMESMGLNKLRKEWEETTQKVYSLRDKKKELENQIEKLKSKVESHRIRVFQIESEKSALEKELYNKKSDIENTKLELDSLTKQLSELWKGLKGQEEERERLINTISNLKDQLKNLRYEEDNINRQTTLLLQDKAKAEQKIADLEEEIILLKEEYSGEPIEEDVKEIEKKLKELQERRKNLGFVNEKAIEDYEEEEKRYNEIKEKLDTLINEKKAIEELIESLEEKKVKAFMEVFENINKNLAKNFKILSPSGKAYLELENEQNPLSGGVFLKARPRGKDVKRLEMMSGGEKTLTALSFLFAVQQYRPAPFYYFDEVDAALDDANARKVGQLMKELSKEAQFIVVTHRDAMASFADRIIGVSAKDGISNIYTLDINQIRGEQSQEVNEEVLT</sequence>
<dbReference type="Pfam" id="PF02463">
    <property type="entry name" value="SMC_N"/>
    <property type="match status" value="1"/>
</dbReference>
<dbReference type="GO" id="GO:0005524">
    <property type="term" value="F:ATP binding"/>
    <property type="evidence" value="ECO:0007669"/>
    <property type="project" value="UniProtKB-UniRule"/>
</dbReference>
<dbReference type="GO" id="GO:0007059">
    <property type="term" value="P:chromosome segregation"/>
    <property type="evidence" value="ECO:0007669"/>
    <property type="project" value="UniProtKB-UniRule"/>
</dbReference>
<dbReference type="GO" id="GO:0005737">
    <property type="term" value="C:cytoplasm"/>
    <property type="evidence" value="ECO:0007669"/>
    <property type="project" value="UniProtKB-SubCell"/>
</dbReference>
<evidence type="ECO:0000256" key="3">
    <source>
        <dbReference type="ARBA" id="ARBA00022840"/>
    </source>
</evidence>
<dbReference type="SUPFAM" id="SSF57997">
    <property type="entry name" value="Tropomyosin"/>
    <property type="match status" value="2"/>
</dbReference>
<dbReference type="SMART" id="SM00968">
    <property type="entry name" value="SMC_hinge"/>
    <property type="match status" value="1"/>
</dbReference>
<dbReference type="Gene3D" id="3.40.50.300">
    <property type="entry name" value="P-loop containing nucleotide triphosphate hydrolases"/>
    <property type="match status" value="2"/>
</dbReference>
<dbReference type="Gene3D" id="3.30.70.1620">
    <property type="match status" value="1"/>
</dbReference>
<dbReference type="PANTHER" id="PTHR43977">
    <property type="entry name" value="STRUCTURAL MAINTENANCE OF CHROMOSOMES PROTEIN 3"/>
    <property type="match status" value="1"/>
</dbReference>
<dbReference type="NCBIfam" id="TIGR02169">
    <property type="entry name" value="SMC_prok_A"/>
    <property type="match status" value="1"/>
</dbReference>
<name>C4FJG6_9AQUI</name>
<dbReference type="SUPFAM" id="SSF75553">
    <property type="entry name" value="Smc hinge domain"/>
    <property type="match status" value="1"/>
</dbReference>
<feature type="binding site" evidence="6">
    <location>
        <begin position="35"/>
        <end position="42"/>
    </location>
    <ligand>
        <name>ATP</name>
        <dbReference type="ChEBI" id="CHEBI:30616"/>
    </ligand>
</feature>
<dbReference type="GO" id="GO:0007062">
    <property type="term" value="P:sister chromatid cohesion"/>
    <property type="evidence" value="ECO:0007669"/>
    <property type="project" value="InterPro"/>
</dbReference>
<feature type="coiled-coil region" evidence="6">
    <location>
        <begin position="167"/>
        <end position="215"/>
    </location>
</feature>
<dbReference type="Gene3D" id="1.20.1060.20">
    <property type="match status" value="1"/>
</dbReference>
<dbReference type="OrthoDB" id="9808768at2"/>